<comment type="caution">
    <text evidence="1">The sequence shown here is derived from an EMBL/GenBank/DDBJ whole genome shotgun (WGS) entry which is preliminary data.</text>
</comment>
<evidence type="ECO:0000313" key="2">
    <source>
        <dbReference type="Proteomes" id="UP000594638"/>
    </source>
</evidence>
<protein>
    <submittedName>
        <fullName evidence="1">Uncharacterized protein</fullName>
    </submittedName>
</protein>
<evidence type="ECO:0000313" key="1">
    <source>
        <dbReference type="EMBL" id="CAA3002098.1"/>
    </source>
</evidence>
<accession>A0A8S0TB02</accession>
<organism evidence="1 2">
    <name type="scientific">Olea europaea subsp. europaea</name>
    <dbReference type="NCBI Taxonomy" id="158383"/>
    <lineage>
        <taxon>Eukaryota</taxon>
        <taxon>Viridiplantae</taxon>
        <taxon>Streptophyta</taxon>
        <taxon>Embryophyta</taxon>
        <taxon>Tracheophyta</taxon>
        <taxon>Spermatophyta</taxon>
        <taxon>Magnoliopsida</taxon>
        <taxon>eudicotyledons</taxon>
        <taxon>Gunneridae</taxon>
        <taxon>Pentapetalae</taxon>
        <taxon>asterids</taxon>
        <taxon>lamiids</taxon>
        <taxon>Lamiales</taxon>
        <taxon>Oleaceae</taxon>
        <taxon>Oleeae</taxon>
        <taxon>Olea</taxon>
    </lineage>
</organism>
<dbReference type="EMBL" id="CACTIH010005806">
    <property type="protein sequence ID" value="CAA3002098.1"/>
    <property type="molecule type" value="Genomic_DNA"/>
</dbReference>
<dbReference type="AlphaFoldDB" id="A0A8S0TB02"/>
<feature type="non-terminal residue" evidence="1">
    <location>
        <position position="1"/>
    </location>
</feature>
<reference evidence="1 2" key="1">
    <citation type="submission" date="2019-12" db="EMBL/GenBank/DDBJ databases">
        <authorList>
            <person name="Alioto T."/>
            <person name="Alioto T."/>
            <person name="Gomez Garrido J."/>
        </authorList>
    </citation>
    <scope>NUCLEOTIDE SEQUENCE [LARGE SCALE GENOMIC DNA]</scope>
</reference>
<gene>
    <name evidence="1" type="ORF">OLEA9_A012392</name>
</gene>
<proteinExistence type="predicted"/>
<keyword evidence="2" id="KW-1185">Reference proteome</keyword>
<name>A0A8S0TB02_OLEEU</name>
<dbReference type="Gramene" id="OE9A012392T1">
    <property type="protein sequence ID" value="OE9A012392C1"/>
    <property type="gene ID" value="OE9A012392"/>
</dbReference>
<sequence length="134" mass="15242">AIEMAIKAYLNLEVDDFLDLEGHVQIVYERSRATKNAGYQISDRQAIRHLLNTLASHEECIGKFLFKEMGSIFPSGSPHDIECVDFCNAFIEYWQTYLEEVISHFSSDLGVTMDSEVTQPLRIDEVNQPVGIID</sequence>
<dbReference type="Proteomes" id="UP000594638">
    <property type="component" value="Unassembled WGS sequence"/>
</dbReference>